<dbReference type="CDD" id="cd07989">
    <property type="entry name" value="LPLAT_AGPAT-like"/>
    <property type="match status" value="1"/>
</dbReference>
<keyword evidence="4 8" id="KW-1133">Transmembrane helix</keyword>
<keyword evidence="5" id="KW-0443">Lipid metabolism</keyword>
<reference evidence="11" key="1">
    <citation type="journal article" date="2019" name="Int. J. Syst. Evol. Microbiol.">
        <title>The Global Catalogue of Microorganisms (GCM) 10K type strain sequencing project: providing services to taxonomists for standard genome sequencing and annotation.</title>
        <authorList>
            <consortium name="The Broad Institute Genomics Platform"/>
            <consortium name="The Broad Institute Genome Sequencing Center for Infectious Disease"/>
            <person name="Wu L."/>
            <person name="Ma J."/>
        </authorList>
    </citation>
    <scope>NUCLEOTIDE SEQUENCE [LARGE SCALE GENOMIC DNA]</scope>
    <source>
        <strain evidence="11">Q85</strain>
    </source>
</reference>
<proteinExistence type="predicted"/>
<sequence>MTTAALHPHYSLAANLRFGSRIAGLLLALLLALPLHGLWRLFRLSSPWPMNFLAAVAWIVGARRHTIGRSLRRDVVFLSNHLSWLDIPLLAGRNGTAFVAKSDLEKVPVIGWLCSLNRTLFVDRTARMSIADQIAQLRDALADVWSITIFAEGTTGDGTTLLPFKPALLAVLDPPPPGVRVQPVLIDYGPAMADLAWLGDEPGAVNARRVLSRRGTFTATLTFLEPFDPADYPGRKAIASEARMRMVSQKS</sequence>
<gene>
    <name evidence="10" type="ORF">ACFSC3_07180</name>
</gene>
<evidence type="ECO:0000256" key="3">
    <source>
        <dbReference type="ARBA" id="ARBA00022692"/>
    </source>
</evidence>
<evidence type="ECO:0000256" key="4">
    <source>
        <dbReference type="ARBA" id="ARBA00022989"/>
    </source>
</evidence>
<feature type="transmembrane region" description="Helical" evidence="8">
    <location>
        <begin position="22"/>
        <end position="42"/>
    </location>
</feature>
<evidence type="ECO:0000256" key="2">
    <source>
        <dbReference type="ARBA" id="ARBA00022679"/>
    </source>
</evidence>
<dbReference type="SMART" id="SM00563">
    <property type="entry name" value="PlsC"/>
    <property type="match status" value="1"/>
</dbReference>
<evidence type="ECO:0000313" key="11">
    <source>
        <dbReference type="Proteomes" id="UP001597283"/>
    </source>
</evidence>
<evidence type="ECO:0000256" key="5">
    <source>
        <dbReference type="ARBA" id="ARBA00023098"/>
    </source>
</evidence>
<evidence type="ECO:0000256" key="1">
    <source>
        <dbReference type="ARBA" id="ARBA00004370"/>
    </source>
</evidence>
<evidence type="ECO:0000256" key="8">
    <source>
        <dbReference type="SAM" id="Phobius"/>
    </source>
</evidence>
<evidence type="ECO:0000313" key="10">
    <source>
        <dbReference type="EMBL" id="MFD1787351.1"/>
    </source>
</evidence>
<evidence type="ECO:0000256" key="7">
    <source>
        <dbReference type="ARBA" id="ARBA00023315"/>
    </source>
</evidence>
<protein>
    <submittedName>
        <fullName evidence="10">Lysophospholipid acyltransferase family protein</fullName>
    </submittedName>
</protein>
<comment type="caution">
    <text evidence="10">The sequence shown here is derived from an EMBL/GenBank/DDBJ whole genome shotgun (WGS) entry which is preliminary data.</text>
</comment>
<dbReference type="PANTHER" id="PTHR23063:SF52">
    <property type="entry name" value="LYSOPHOSPHATIDYLCHOLINE ACYLTRANSFERASE"/>
    <property type="match status" value="1"/>
</dbReference>
<keyword evidence="3 8" id="KW-0812">Transmembrane</keyword>
<keyword evidence="2" id="KW-0808">Transferase</keyword>
<evidence type="ECO:0000259" key="9">
    <source>
        <dbReference type="SMART" id="SM00563"/>
    </source>
</evidence>
<dbReference type="InterPro" id="IPR002123">
    <property type="entry name" value="Plipid/glycerol_acylTrfase"/>
</dbReference>
<organism evidence="10 11">
    <name type="scientific">Sphingomonas floccifaciens</name>
    <dbReference type="NCBI Taxonomy" id="1844115"/>
    <lineage>
        <taxon>Bacteria</taxon>
        <taxon>Pseudomonadati</taxon>
        <taxon>Pseudomonadota</taxon>
        <taxon>Alphaproteobacteria</taxon>
        <taxon>Sphingomonadales</taxon>
        <taxon>Sphingomonadaceae</taxon>
        <taxon>Sphingomonas</taxon>
    </lineage>
</organism>
<dbReference type="RefSeq" id="WP_380939739.1">
    <property type="nucleotide sequence ID" value="NZ_JBHUFC010000003.1"/>
</dbReference>
<comment type="subcellular location">
    <subcellularLocation>
        <location evidence="1">Membrane</location>
    </subcellularLocation>
</comment>
<keyword evidence="11" id="KW-1185">Reference proteome</keyword>
<dbReference type="PANTHER" id="PTHR23063">
    <property type="entry name" value="PHOSPHOLIPID ACYLTRANSFERASE"/>
    <property type="match status" value="1"/>
</dbReference>
<dbReference type="Proteomes" id="UP001597283">
    <property type="component" value="Unassembled WGS sequence"/>
</dbReference>
<name>A0ABW4NB68_9SPHN</name>
<dbReference type="SUPFAM" id="SSF69593">
    <property type="entry name" value="Glycerol-3-phosphate (1)-acyltransferase"/>
    <property type="match status" value="1"/>
</dbReference>
<dbReference type="Pfam" id="PF01553">
    <property type="entry name" value="Acyltransferase"/>
    <property type="match status" value="1"/>
</dbReference>
<keyword evidence="6 8" id="KW-0472">Membrane</keyword>
<keyword evidence="7 10" id="KW-0012">Acyltransferase</keyword>
<evidence type="ECO:0000256" key="6">
    <source>
        <dbReference type="ARBA" id="ARBA00023136"/>
    </source>
</evidence>
<dbReference type="EMBL" id="JBHUFC010000003">
    <property type="protein sequence ID" value="MFD1787351.1"/>
    <property type="molecule type" value="Genomic_DNA"/>
</dbReference>
<accession>A0ABW4NB68</accession>
<dbReference type="GO" id="GO:0016746">
    <property type="term" value="F:acyltransferase activity"/>
    <property type="evidence" value="ECO:0007669"/>
    <property type="project" value="UniProtKB-KW"/>
</dbReference>
<feature type="domain" description="Phospholipid/glycerol acyltransferase" evidence="9">
    <location>
        <begin position="75"/>
        <end position="189"/>
    </location>
</feature>